<reference evidence="2" key="1">
    <citation type="submission" date="2015-07" db="EMBL/GenBank/DDBJ databases">
        <title>Fjat-14205 dsm 2895.</title>
        <authorList>
            <person name="Liu B."/>
            <person name="Wang J."/>
            <person name="Zhu Y."/>
            <person name="Liu G."/>
            <person name="Chen Q."/>
            <person name="Chen Z."/>
            <person name="Lan J."/>
            <person name="Che J."/>
            <person name="Ge C."/>
            <person name="Shi H."/>
            <person name="Pan Z."/>
            <person name="Liu X."/>
        </authorList>
    </citation>
    <scope>NUCLEOTIDE SEQUENCE [LARGE SCALE GENOMIC DNA]</scope>
    <source>
        <strain evidence="2">DSM 25560</strain>
    </source>
</reference>
<evidence type="ECO:0000313" key="2">
    <source>
        <dbReference type="Proteomes" id="UP000050668"/>
    </source>
</evidence>
<name>A0ABR5K0N5_9BACI</name>
<keyword evidence="2" id="KW-1185">Reference proteome</keyword>
<accession>A0ABR5K0N5</accession>
<sequence length="49" mass="5836">MTDYQKGYEFYLKMCEKHGLEPINFHYYILNLTQEQLDAYNEQAITLGG</sequence>
<dbReference type="EMBL" id="LGRV01000003">
    <property type="protein sequence ID" value="KOS68477.1"/>
    <property type="molecule type" value="Genomic_DNA"/>
</dbReference>
<comment type="caution">
    <text evidence="1">The sequence shown here is derived from an EMBL/GenBank/DDBJ whole genome shotgun (WGS) entry which is preliminary data.</text>
</comment>
<organism evidence="1 2">
    <name type="scientific">Lysinibacillus contaminans</name>
    <dbReference type="NCBI Taxonomy" id="1293441"/>
    <lineage>
        <taxon>Bacteria</taxon>
        <taxon>Bacillati</taxon>
        <taxon>Bacillota</taxon>
        <taxon>Bacilli</taxon>
        <taxon>Bacillales</taxon>
        <taxon>Bacillaceae</taxon>
        <taxon>Lysinibacillus</taxon>
    </lineage>
</organism>
<proteinExistence type="predicted"/>
<gene>
    <name evidence="1" type="ORF">AEA09_07880</name>
</gene>
<evidence type="ECO:0000313" key="1">
    <source>
        <dbReference type="EMBL" id="KOS68477.1"/>
    </source>
</evidence>
<protein>
    <submittedName>
        <fullName evidence="1">Transcriptional regulator</fullName>
    </submittedName>
</protein>
<dbReference type="Proteomes" id="UP000050668">
    <property type="component" value="Unassembled WGS sequence"/>
</dbReference>
<dbReference type="RefSeq" id="WP_053583304.1">
    <property type="nucleotide sequence ID" value="NZ_LGRV01000003.1"/>
</dbReference>